<protein>
    <submittedName>
        <fullName evidence="1">Uncharacterized protein</fullName>
    </submittedName>
</protein>
<comment type="caution">
    <text evidence="1">The sequence shown here is derived from an EMBL/GenBank/DDBJ whole genome shotgun (WGS) entry which is preliminary data.</text>
</comment>
<dbReference type="Proteomes" id="UP000011645">
    <property type="component" value="Unassembled WGS sequence"/>
</dbReference>
<name>L9V9Q1_HALJB</name>
<dbReference type="AlphaFoldDB" id="L9V9Q1"/>
<sequence>MVGSRDTVPDPEGFRVWPSPLVERSDLFIVGVRSVLMMCRYQHGPVSRRERLTIGVATDPHIGWRC</sequence>
<accession>L9V9Q1</accession>
<proteinExistence type="predicted"/>
<gene>
    <name evidence="1" type="ORF">C497_16277</name>
</gene>
<dbReference type="EMBL" id="AOHV01000042">
    <property type="protein sequence ID" value="ELY33955.1"/>
    <property type="molecule type" value="Genomic_DNA"/>
</dbReference>
<evidence type="ECO:0000313" key="2">
    <source>
        <dbReference type="Proteomes" id="UP000011645"/>
    </source>
</evidence>
<evidence type="ECO:0000313" key="1">
    <source>
        <dbReference type="EMBL" id="ELY33955.1"/>
    </source>
</evidence>
<keyword evidence="2" id="KW-1185">Reference proteome</keyword>
<organism evidence="1 2">
    <name type="scientific">Halalkalicoccus jeotgali (strain DSM 18796 / CECT 7217 / JCM 14584 / KCTC 4019 / B3)</name>
    <dbReference type="NCBI Taxonomy" id="795797"/>
    <lineage>
        <taxon>Archaea</taxon>
        <taxon>Methanobacteriati</taxon>
        <taxon>Methanobacteriota</taxon>
        <taxon>Stenosarchaea group</taxon>
        <taxon>Halobacteria</taxon>
        <taxon>Halobacteriales</taxon>
        <taxon>Halococcaceae</taxon>
        <taxon>Halalkalicoccus</taxon>
    </lineage>
</organism>
<reference evidence="1 2" key="1">
    <citation type="journal article" date="2014" name="PLoS Genet.">
        <title>Phylogenetically driven sequencing of extremely halophilic archaea reveals strategies for static and dynamic osmo-response.</title>
        <authorList>
            <person name="Becker E.A."/>
            <person name="Seitzer P.M."/>
            <person name="Tritt A."/>
            <person name="Larsen D."/>
            <person name="Krusor M."/>
            <person name="Yao A.I."/>
            <person name="Wu D."/>
            <person name="Madern D."/>
            <person name="Eisen J.A."/>
            <person name="Darling A.E."/>
            <person name="Facciotti M.T."/>
        </authorList>
    </citation>
    <scope>NUCLEOTIDE SEQUENCE [LARGE SCALE GENOMIC DNA]</scope>
    <source>
        <strain evidence="2">DSM 18796 / CECT 7217 / JCM 14584 / KCTC 4019 / B3</strain>
    </source>
</reference>